<evidence type="ECO:0000313" key="2">
    <source>
        <dbReference type="EMBL" id="MFD3264968.1"/>
    </source>
</evidence>
<keyword evidence="1" id="KW-1133">Transmembrane helix</keyword>
<protein>
    <submittedName>
        <fullName evidence="2">Uncharacterized protein</fullName>
    </submittedName>
</protein>
<sequence>MSDAPRKKRLPLRWLSLAEIVGVVAVVVAVLGYWDSHRERTQTSREKALAARERQVEARANALKQTFLMTGTLEGSGDRIRLASQRPEQVIQTQTIWFPRQVRASSVETTGNPRLEVSWVEDGLRKTKAETGRVPVGVLTVFIEDGVTKTDRAVYQVGYSLHGRTLRPDEVDLDGLSLARRGVTGDLQAAADNLWAAR</sequence>
<keyword evidence="1" id="KW-0812">Transmembrane</keyword>
<gene>
    <name evidence="2" type="ORF">OCL97_13480</name>
</gene>
<keyword evidence="3" id="KW-1185">Reference proteome</keyword>
<feature type="transmembrane region" description="Helical" evidence="1">
    <location>
        <begin position="12"/>
        <end position="34"/>
    </location>
</feature>
<dbReference type="RefSeq" id="WP_377370493.1">
    <property type="nucleotide sequence ID" value="NZ_JAOTJD010000025.1"/>
</dbReference>
<accession>A0ABW6CPH9</accession>
<evidence type="ECO:0000256" key="1">
    <source>
        <dbReference type="SAM" id="Phobius"/>
    </source>
</evidence>
<dbReference type="Proteomes" id="UP001598130">
    <property type="component" value="Unassembled WGS sequence"/>
</dbReference>
<evidence type="ECO:0000313" key="3">
    <source>
        <dbReference type="Proteomes" id="UP001598130"/>
    </source>
</evidence>
<keyword evidence="1" id="KW-0472">Membrane</keyword>
<dbReference type="EMBL" id="JAOTJD010000025">
    <property type="protein sequence ID" value="MFD3264968.1"/>
    <property type="molecule type" value="Genomic_DNA"/>
</dbReference>
<name>A0ABW6CPH9_9CAUL</name>
<proteinExistence type="predicted"/>
<organism evidence="2 3">
    <name type="scientific">Phenylobacterium ferrooxidans</name>
    <dbReference type="NCBI Taxonomy" id="2982689"/>
    <lineage>
        <taxon>Bacteria</taxon>
        <taxon>Pseudomonadati</taxon>
        <taxon>Pseudomonadota</taxon>
        <taxon>Alphaproteobacteria</taxon>
        <taxon>Caulobacterales</taxon>
        <taxon>Caulobacteraceae</taxon>
        <taxon>Phenylobacterium</taxon>
    </lineage>
</organism>
<comment type="caution">
    <text evidence="2">The sequence shown here is derived from an EMBL/GenBank/DDBJ whole genome shotgun (WGS) entry which is preliminary data.</text>
</comment>
<reference evidence="2 3" key="1">
    <citation type="submission" date="2022-09" db="EMBL/GenBank/DDBJ databases">
        <title>New species of Phenylobacterium.</title>
        <authorList>
            <person name="Mieszkin S."/>
        </authorList>
    </citation>
    <scope>NUCLEOTIDE SEQUENCE [LARGE SCALE GENOMIC DNA]</scope>
    <source>
        <strain evidence="2 3">HK31-G</strain>
    </source>
</reference>